<evidence type="ECO:0000256" key="1">
    <source>
        <dbReference type="ARBA" id="ARBA00004141"/>
    </source>
</evidence>
<dbReference type="PRINTS" id="PR00237">
    <property type="entry name" value="GPCRRHODOPSN"/>
</dbReference>
<dbReference type="PANTHER" id="PTHR45695:SF9">
    <property type="entry name" value="LEUCOKININ RECEPTOR"/>
    <property type="match status" value="1"/>
</dbReference>
<evidence type="ECO:0000313" key="10">
    <source>
        <dbReference type="EMBL" id="CAH3147969.1"/>
    </source>
</evidence>
<proteinExistence type="predicted"/>
<evidence type="ECO:0000256" key="5">
    <source>
        <dbReference type="ARBA" id="ARBA00023136"/>
    </source>
</evidence>
<keyword evidence="3 8" id="KW-1133">Transmembrane helix</keyword>
<comment type="subcellular location">
    <subcellularLocation>
        <location evidence="1">Membrane</location>
        <topology evidence="1">Multi-pass membrane protein</topology>
    </subcellularLocation>
</comment>
<gene>
    <name evidence="10" type="ORF">PLOB_00046380</name>
</gene>
<feature type="domain" description="G-protein coupled receptors family 1 profile" evidence="9">
    <location>
        <begin position="1"/>
        <end position="143"/>
    </location>
</feature>
<dbReference type="PROSITE" id="PS50262">
    <property type="entry name" value="G_PROTEIN_RECEP_F1_2"/>
    <property type="match status" value="1"/>
</dbReference>
<keyword evidence="11" id="KW-1185">Reference proteome</keyword>
<keyword evidence="2 8" id="KW-0812">Transmembrane</keyword>
<organism evidence="10 11">
    <name type="scientific">Porites lobata</name>
    <dbReference type="NCBI Taxonomy" id="104759"/>
    <lineage>
        <taxon>Eukaryota</taxon>
        <taxon>Metazoa</taxon>
        <taxon>Cnidaria</taxon>
        <taxon>Anthozoa</taxon>
        <taxon>Hexacorallia</taxon>
        <taxon>Scleractinia</taxon>
        <taxon>Fungiina</taxon>
        <taxon>Poritidae</taxon>
        <taxon>Porites</taxon>
    </lineage>
</organism>
<dbReference type="SUPFAM" id="SSF81321">
    <property type="entry name" value="Family A G protein-coupled receptor-like"/>
    <property type="match status" value="1"/>
</dbReference>
<dbReference type="InterPro" id="IPR017452">
    <property type="entry name" value="GPCR_Rhodpsn_7TM"/>
</dbReference>
<sequence>VAEIFYGASIWSIVVIAANHYHQMFSLKIFGRTRPSIKRAKTIAALVWVLSFIILCFPLYFDVDYHELLNGGQFCGPVKWTHFSETAYIICLTLLTYVIPLVVISFTYVAISRVLRQNIDLIKAMKQVLPHVATSPRNQRDHL</sequence>
<feature type="non-terminal residue" evidence="10">
    <location>
        <position position="1"/>
    </location>
</feature>
<evidence type="ECO:0000256" key="4">
    <source>
        <dbReference type="ARBA" id="ARBA00023040"/>
    </source>
</evidence>
<reference evidence="10 11" key="1">
    <citation type="submission" date="2022-05" db="EMBL/GenBank/DDBJ databases">
        <authorList>
            <consortium name="Genoscope - CEA"/>
            <person name="William W."/>
        </authorList>
    </citation>
    <scope>NUCLEOTIDE SEQUENCE [LARGE SCALE GENOMIC DNA]</scope>
</reference>
<accession>A0ABN8PPA5</accession>
<name>A0ABN8PPA5_9CNID</name>
<dbReference type="CDD" id="cd00637">
    <property type="entry name" value="7tm_classA_rhodopsin-like"/>
    <property type="match status" value="1"/>
</dbReference>
<keyword evidence="6" id="KW-0675">Receptor</keyword>
<evidence type="ECO:0000256" key="3">
    <source>
        <dbReference type="ARBA" id="ARBA00022989"/>
    </source>
</evidence>
<protein>
    <recommendedName>
        <fullName evidence="9">G-protein coupled receptors family 1 profile domain-containing protein</fullName>
    </recommendedName>
</protein>
<keyword evidence="4" id="KW-0297">G-protein coupled receptor</keyword>
<keyword evidence="7" id="KW-0807">Transducer</keyword>
<feature type="transmembrane region" description="Helical" evidence="8">
    <location>
        <begin position="43"/>
        <end position="61"/>
    </location>
</feature>
<evidence type="ECO:0000256" key="8">
    <source>
        <dbReference type="SAM" id="Phobius"/>
    </source>
</evidence>
<comment type="caution">
    <text evidence="10">The sequence shown here is derived from an EMBL/GenBank/DDBJ whole genome shotgun (WGS) entry which is preliminary data.</text>
</comment>
<evidence type="ECO:0000259" key="9">
    <source>
        <dbReference type="PROSITE" id="PS50262"/>
    </source>
</evidence>
<dbReference type="InterPro" id="IPR000276">
    <property type="entry name" value="GPCR_Rhodpsn"/>
</dbReference>
<evidence type="ECO:0000256" key="7">
    <source>
        <dbReference type="ARBA" id="ARBA00023224"/>
    </source>
</evidence>
<evidence type="ECO:0000256" key="6">
    <source>
        <dbReference type="ARBA" id="ARBA00023170"/>
    </source>
</evidence>
<feature type="transmembrane region" description="Helical" evidence="8">
    <location>
        <begin position="87"/>
        <end position="111"/>
    </location>
</feature>
<feature type="non-terminal residue" evidence="10">
    <location>
        <position position="143"/>
    </location>
</feature>
<dbReference type="PANTHER" id="PTHR45695">
    <property type="entry name" value="LEUCOKININ RECEPTOR-RELATED"/>
    <property type="match status" value="1"/>
</dbReference>
<dbReference type="Gene3D" id="1.20.1070.10">
    <property type="entry name" value="Rhodopsin 7-helix transmembrane proteins"/>
    <property type="match status" value="1"/>
</dbReference>
<dbReference type="Pfam" id="PF00001">
    <property type="entry name" value="7tm_1"/>
    <property type="match status" value="1"/>
</dbReference>
<feature type="transmembrane region" description="Helical" evidence="8">
    <location>
        <begin position="6"/>
        <end position="22"/>
    </location>
</feature>
<dbReference type="Proteomes" id="UP001159405">
    <property type="component" value="Unassembled WGS sequence"/>
</dbReference>
<keyword evidence="5 8" id="KW-0472">Membrane</keyword>
<evidence type="ECO:0000256" key="2">
    <source>
        <dbReference type="ARBA" id="ARBA00022692"/>
    </source>
</evidence>
<dbReference type="EMBL" id="CALNXK010000082">
    <property type="protein sequence ID" value="CAH3147969.1"/>
    <property type="molecule type" value="Genomic_DNA"/>
</dbReference>
<evidence type="ECO:0000313" key="11">
    <source>
        <dbReference type="Proteomes" id="UP001159405"/>
    </source>
</evidence>